<feature type="transmembrane region" description="Helical" evidence="2">
    <location>
        <begin position="120"/>
        <end position="146"/>
    </location>
</feature>
<evidence type="ECO:0000256" key="2">
    <source>
        <dbReference type="SAM" id="Phobius"/>
    </source>
</evidence>
<sequence>MPPCSWRDGAQRLRAAERYLRDLVTDHHSLGRYSIEKLHLFELYQQRTSPLRVLLVILLTPVPAFVAMVALDIVPMRDPCDGPARNVVAFVRSTIGHGLMTFSVLLPLKQALGPHGRTYTVGSIALIAVCVCVTVEIVCITLAFMWRFPVPFREFIGLPVWTLSVAAYHYAFARAMVTRNWRRLQVYVPLVGVQISLFYAFLAMSIGFVRLSTVYQIAMIAAFPLVKVALKRLVWKHARQLEDISTDITICMVEVSGSLYQTVCVDSVGAQWISVLLMLTDVVQAAVELRAYVRVDYLSDGKRSLVTARKIVEASVSQGLDERPSTANTTARTYRIESNEDSRDSLSTTRPVLARLSSLKRLAGASSGNSVDSRATARGSPRLLLAGRINRRSPQLAAPSVYLPRRAVHLRTKRRLLDLNSAPREGSIGRDSLPRRSSIEMDGAFDDLEKMGTNVPESPGRRRVSDVPPLPSLRDVNSTGGTGGTDEPWKSRRRRGAMIDGVYIARRDQARVLEQTLQLMFACEVLLFVEYMEVVVPVMYAICLGGEWLLPNAQYNLIVRFMSQNQVGGNVAMSFVYASLELLSLLAMYWIMKSRYGISAFYQLAFLLEKYWMTLQGKLVGAFLIVSLAATEHQGTDFTFRFDRCSSRAPTA</sequence>
<feature type="transmembrane region" description="Helical" evidence="2">
    <location>
        <begin position="571"/>
        <end position="591"/>
    </location>
</feature>
<feature type="transmembrane region" description="Helical" evidence="2">
    <location>
        <begin position="87"/>
        <end position="108"/>
    </location>
</feature>
<keyword evidence="2" id="KW-1133">Transmembrane helix</keyword>
<keyword evidence="2" id="KW-0812">Transmembrane</keyword>
<feature type="transmembrane region" description="Helical" evidence="2">
    <location>
        <begin position="53"/>
        <end position="75"/>
    </location>
</feature>
<dbReference type="EMBL" id="JAKCXM010000103">
    <property type="protein sequence ID" value="KAJ0402411.1"/>
    <property type="molecule type" value="Genomic_DNA"/>
</dbReference>
<feature type="transmembrane region" description="Helical" evidence="2">
    <location>
        <begin position="214"/>
        <end position="230"/>
    </location>
</feature>
<evidence type="ECO:0008006" key="5">
    <source>
        <dbReference type="Google" id="ProtNLM"/>
    </source>
</evidence>
<evidence type="ECO:0000313" key="3">
    <source>
        <dbReference type="EMBL" id="KAJ0402411.1"/>
    </source>
</evidence>
<comment type="caution">
    <text evidence="3">The sequence shown here is derived from an EMBL/GenBank/DDBJ whole genome shotgun (WGS) entry which is preliminary data.</text>
</comment>
<feature type="transmembrane region" description="Helical" evidence="2">
    <location>
        <begin position="611"/>
        <end position="631"/>
    </location>
</feature>
<dbReference type="AlphaFoldDB" id="A0AAD5Q751"/>
<reference evidence="3" key="1">
    <citation type="submission" date="2021-12" db="EMBL/GenBank/DDBJ databases">
        <title>Prjna785345.</title>
        <authorList>
            <person name="Rujirawat T."/>
            <person name="Krajaejun T."/>
        </authorList>
    </citation>
    <scope>NUCLEOTIDE SEQUENCE</scope>
    <source>
        <strain evidence="3">Pi057C3</strain>
    </source>
</reference>
<keyword evidence="4" id="KW-1185">Reference proteome</keyword>
<accession>A0AAD5Q751</accession>
<evidence type="ECO:0000313" key="4">
    <source>
        <dbReference type="Proteomes" id="UP001209570"/>
    </source>
</evidence>
<proteinExistence type="predicted"/>
<protein>
    <recommendedName>
        <fullName evidence="5">Transmembrane protein</fullName>
    </recommendedName>
</protein>
<feature type="transmembrane region" description="Helical" evidence="2">
    <location>
        <begin position="152"/>
        <end position="172"/>
    </location>
</feature>
<feature type="region of interest" description="Disordered" evidence="1">
    <location>
        <begin position="451"/>
        <end position="490"/>
    </location>
</feature>
<organism evidence="3 4">
    <name type="scientific">Pythium insidiosum</name>
    <name type="common">Pythiosis disease agent</name>
    <dbReference type="NCBI Taxonomy" id="114742"/>
    <lineage>
        <taxon>Eukaryota</taxon>
        <taxon>Sar</taxon>
        <taxon>Stramenopiles</taxon>
        <taxon>Oomycota</taxon>
        <taxon>Peronosporomycetes</taxon>
        <taxon>Pythiales</taxon>
        <taxon>Pythiaceae</taxon>
        <taxon>Pythium</taxon>
    </lineage>
</organism>
<feature type="transmembrane region" description="Helical" evidence="2">
    <location>
        <begin position="184"/>
        <end position="208"/>
    </location>
</feature>
<keyword evidence="2" id="KW-0472">Membrane</keyword>
<name>A0AAD5Q751_PYTIN</name>
<evidence type="ECO:0000256" key="1">
    <source>
        <dbReference type="SAM" id="MobiDB-lite"/>
    </source>
</evidence>
<gene>
    <name evidence="3" type="ORF">P43SY_004120</name>
</gene>
<dbReference type="Proteomes" id="UP001209570">
    <property type="component" value="Unassembled WGS sequence"/>
</dbReference>